<dbReference type="PANTHER" id="PTHR33794">
    <property type="entry name" value="BACILLOLYSIN"/>
    <property type="match status" value="1"/>
</dbReference>
<evidence type="ECO:0000256" key="2">
    <source>
        <dbReference type="ARBA" id="ARBA00022670"/>
    </source>
</evidence>
<feature type="compositionally biased region" description="Low complexity" evidence="8">
    <location>
        <begin position="636"/>
        <end position="649"/>
    </location>
</feature>
<keyword evidence="4" id="KW-0378">Hydrolase</keyword>
<dbReference type="InterPro" id="IPR001570">
    <property type="entry name" value="Peptidase_M4_C_domain"/>
</dbReference>
<dbReference type="PANTHER" id="PTHR33794:SF1">
    <property type="entry name" value="BACILLOLYSIN"/>
    <property type="match status" value="1"/>
</dbReference>
<dbReference type="InterPro" id="IPR023612">
    <property type="entry name" value="Peptidase_M4"/>
</dbReference>
<dbReference type="Gene3D" id="1.10.390.10">
    <property type="entry name" value="Neutral Protease Domain 2"/>
    <property type="match status" value="1"/>
</dbReference>
<keyword evidence="7" id="KW-0865">Zymogen</keyword>
<evidence type="ECO:0000256" key="1">
    <source>
        <dbReference type="ARBA" id="ARBA00009388"/>
    </source>
</evidence>
<dbReference type="InterPro" id="IPR013783">
    <property type="entry name" value="Ig-like_fold"/>
</dbReference>
<name>A0ABY1RZ45_9GAMM</name>
<evidence type="ECO:0000256" key="9">
    <source>
        <dbReference type="SAM" id="SignalP"/>
    </source>
</evidence>
<dbReference type="EMBL" id="FXWV01000004">
    <property type="protein sequence ID" value="SMR73477.1"/>
    <property type="molecule type" value="Genomic_DNA"/>
</dbReference>
<dbReference type="PRINTS" id="PR00730">
    <property type="entry name" value="THERMOLYSIN"/>
</dbReference>
<proteinExistence type="inferred from homology"/>
<keyword evidence="6 12" id="KW-0482">Metalloprotease</keyword>
<evidence type="ECO:0000256" key="3">
    <source>
        <dbReference type="ARBA" id="ARBA00022723"/>
    </source>
</evidence>
<dbReference type="GO" id="GO:0008237">
    <property type="term" value="F:metallopeptidase activity"/>
    <property type="evidence" value="ECO:0007669"/>
    <property type="project" value="UniProtKB-KW"/>
</dbReference>
<dbReference type="Gene3D" id="3.10.170.10">
    <property type="match status" value="1"/>
</dbReference>
<keyword evidence="2" id="KW-0645">Protease</keyword>
<organism evidence="12 13">
    <name type="scientific">Marinobacterium sediminicola</name>
    <dbReference type="NCBI Taxonomy" id="518898"/>
    <lineage>
        <taxon>Bacteria</taxon>
        <taxon>Pseudomonadati</taxon>
        <taxon>Pseudomonadota</taxon>
        <taxon>Gammaproteobacteria</taxon>
        <taxon>Oceanospirillales</taxon>
        <taxon>Oceanospirillaceae</taxon>
        <taxon>Marinobacterium</taxon>
    </lineage>
</organism>
<evidence type="ECO:0000256" key="7">
    <source>
        <dbReference type="ARBA" id="ARBA00023145"/>
    </source>
</evidence>
<dbReference type="SUPFAM" id="SSF55486">
    <property type="entry name" value="Metalloproteases ('zincins'), catalytic domain"/>
    <property type="match status" value="1"/>
</dbReference>
<keyword evidence="3" id="KW-0479">Metal-binding</keyword>
<dbReference type="InterPro" id="IPR050728">
    <property type="entry name" value="Zinc_Metalloprotease_M4"/>
</dbReference>
<protein>
    <submittedName>
        <fullName evidence="12">Zn-dependent metalloprotease</fullName>
    </submittedName>
</protein>
<comment type="caution">
    <text evidence="12">The sequence shown here is derived from an EMBL/GenBank/DDBJ whole genome shotgun (WGS) entry which is preliminary data.</text>
</comment>
<dbReference type="Pfam" id="PF02868">
    <property type="entry name" value="Peptidase_M4_C"/>
    <property type="match status" value="1"/>
</dbReference>
<keyword evidence="5" id="KW-0862">Zinc</keyword>
<feature type="signal peptide" evidence="9">
    <location>
        <begin position="1"/>
        <end position="25"/>
    </location>
</feature>
<dbReference type="Gene3D" id="2.60.40.10">
    <property type="entry name" value="Immunoglobulins"/>
    <property type="match status" value="1"/>
</dbReference>
<dbReference type="CDD" id="cd09597">
    <property type="entry name" value="M4_TLP"/>
    <property type="match status" value="1"/>
</dbReference>
<feature type="chain" id="PRO_5045581747" evidence="9">
    <location>
        <begin position="26"/>
        <end position="763"/>
    </location>
</feature>
<evidence type="ECO:0000256" key="4">
    <source>
        <dbReference type="ARBA" id="ARBA00022801"/>
    </source>
</evidence>
<reference evidence="12 13" key="1">
    <citation type="submission" date="2017-05" db="EMBL/GenBank/DDBJ databases">
        <authorList>
            <person name="Varghese N."/>
            <person name="Submissions S."/>
        </authorList>
    </citation>
    <scope>NUCLEOTIDE SEQUENCE [LARGE SCALE GENOMIC DNA]</scope>
    <source>
        <strain evidence="12 13">CGMCC 1.7287</strain>
    </source>
</reference>
<dbReference type="Pfam" id="PF01447">
    <property type="entry name" value="Peptidase_M4"/>
    <property type="match status" value="1"/>
</dbReference>
<evidence type="ECO:0000256" key="6">
    <source>
        <dbReference type="ARBA" id="ARBA00023049"/>
    </source>
</evidence>
<feature type="domain" description="Peptidase M4 C-terminal" evidence="11">
    <location>
        <begin position="335"/>
        <end position="535"/>
    </location>
</feature>
<evidence type="ECO:0000259" key="10">
    <source>
        <dbReference type="Pfam" id="PF01447"/>
    </source>
</evidence>
<keyword evidence="13" id="KW-1185">Reference proteome</keyword>
<evidence type="ECO:0000256" key="8">
    <source>
        <dbReference type="SAM" id="MobiDB-lite"/>
    </source>
</evidence>
<evidence type="ECO:0000313" key="12">
    <source>
        <dbReference type="EMBL" id="SMR73477.1"/>
    </source>
</evidence>
<comment type="similarity">
    <text evidence="1">Belongs to the peptidase M4 family.</text>
</comment>
<dbReference type="Pfam" id="PF17957">
    <property type="entry name" value="Big_7"/>
    <property type="match status" value="1"/>
</dbReference>
<evidence type="ECO:0000256" key="5">
    <source>
        <dbReference type="ARBA" id="ARBA00022833"/>
    </source>
</evidence>
<feature type="region of interest" description="Disordered" evidence="8">
    <location>
        <begin position="631"/>
        <end position="661"/>
    </location>
</feature>
<dbReference type="InterPro" id="IPR027268">
    <property type="entry name" value="Peptidase_M4/M1_CTD_sf"/>
</dbReference>
<dbReference type="InterPro" id="IPR013856">
    <property type="entry name" value="Peptidase_M4_domain"/>
</dbReference>
<gene>
    <name evidence="12" type="ORF">SAMN04487964_104140</name>
</gene>
<keyword evidence="9" id="KW-0732">Signal</keyword>
<feature type="domain" description="Peptidase M4" evidence="10">
    <location>
        <begin position="202"/>
        <end position="332"/>
    </location>
</feature>
<accession>A0ABY1RZ45</accession>
<evidence type="ECO:0000313" key="13">
    <source>
        <dbReference type="Proteomes" id="UP001159257"/>
    </source>
</evidence>
<evidence type="ECO:0000259" key="11">
    <source>
        <dbReference type="Pfam" id="PF02868"/>
    </source>
</evidence>
<dbReference type="Proteomes" id="UP001159257">
    <property type="component" value="Unassembled WGS sequence"/>
</dbReference>
<sequence length="763" mass="81549">MITRHLLLIVSSVLLFLVTMTSAQSASIAEAGAKAEAYNLPPDMRLERTFKLQGGLSFERYQQYHGNARVLGGQITLYRNPSTEVEPVIGAHYPKVLPVNRVGISRAQAMAAVDPDIGPDLDRRAELMIDPASGRYFYRIESRRPNSRWVHWIDAGSAAVLNRYDALMTECAGRLSAPCGQGAHFDFPGGITADIKDLAGLTTPSGSGYLLLNARVVTHDQGSTRRPFLGPVAADSNDEWITEGRESPGQGALVDAHYYVNLADDYFRDTHGFNLGVFHPMPLEVHAHYTKNYVNAFWNGSYLAFGDGDGVDYDELTSLDVAVHEFTHAVTEYTSGLIYQNESGALNESFSDIMATSVELLFIEPGEGDCSGVGDVLCPDWLIGEDFDRTGDAMPGFRNMADPEEDGLKIDHYSERYTGTSDNGGVHWNSAIPNHAYYLLAQPMGTLTLNASCASKADHASAHCDDLLDRQDNDRTVAGIGLADAEQVFFLAFIGLNADADMCEARAATEAIASARFGKDSPQRVSTADAWIAVGLTDIVCGGAGSGPADNPPSASIINPLDGATVTGLVRVQVSATDDLDPVNTLDVELVIDGIAHGATFNAQTGYFEYDWDTAPLAGGSLHSLVARVTDSGNNSSDSQEVQVSVQGSTPSGNGSHISDLDAYASSQGGTWTADVEAEVRDTGELVAGAVVEGTWSLAGAVSSACTTDTSGRCRVSHAGIRKREGQVTFTVTRIRATSSYNAELNFDPDADSDGTRITVLKP</sequence>